<comment type="caution">
    <text evidence="2">The sequence shown here is derived from an EMBL/GenBank/DDBJ whole genome shotgun (WGS) entry which is preliminary data.</text>
</comment>
<dbReference type="Gene3D" id="1.10.530.10">
    <property type="match status" value="1"/>
</dbReference>
<gene>
    <name evidence="2" type="ORF">XD73_0503</name>
</gene>
<protein>
    <recommendedName>
        <fullName evidence="1">Transglycosylase SLT domain-containing protein</fullName>
    </recommendedName>
</protein>
<feature type="domain" description="Transglycosylase SLT" evidence="1">
    <location>
        <begin position="65"/>
        <end position="164"/>
    </location>
</feature>
<dbReference type="Proteomes" id="UP000064249">
    <property type="component" value="Unassembled WGS sequence"/>
</dbReference>
<dbReference type="EMBL" id="LGFU01000016">
    <property type="protein sequence ID" value="KUK46616.1"/>
    <property type="molecule type" value="Genomic_DNA"/>
</dbReference>
<evidence type="ECO:0000313" key="3">
    <source>
        <dbReference type="Proteomes" id="UP000064249"/>
    </source>
</evidence>
<dbReference type="PANTHER" id="PTHR37423">
    <property type="entry name" value="SOLUBLE LYTIC MUREIN TRANSGLYCOSYLASE-RELATED"/>
    <property type="match status" value="1"/>
</dbReference>
<dbReference type="AlphaFoldDB" id="A0A124FN29"/>
<proteinExistence type="predicted"/>
<dbReference type="Pfam" id="PF01464">
    <property type="entry name" value="SLT"/>
    <property type="match status" value="1"/>
</dbReference>
<organism evidence="2 3">
    <name type="scientific">Anaerolinea thermophila</name>
    <dbReference type="NCBI Taxonomy" id="167964"/>
    <lineage>
        <taxon>Bacteria</taxon>
        <taxon>Bacillati</taxon>
        <taxon>Chloroflexota</taxon>
        <taxon>Anaerolineae</taxon>
        <taxon>Anaerolineales</taxon>
        <taxon>Anaerolineaceae</taxon>
        <taxon>Anaerolinea</taxon>
    </lineage>
</organism>
<dbReference type="InterPro" id="IPR008258">
    <property type="entry name" value="Transglycosylase_SLT_dom_1"/>
</dbReference>
<accession>A0A124FN29</accession>
<dbReference type="SUPFAM" id="SSF53955">
    <property type="entry name" value="Lysozyme-like"/>
    <property type="match status" value="1"/>
</dbReference>
<evidence type="ECO:0000313" key="2">
    <source>
        <dbReference type="EMBL" id="KUK46616.1"/>
    </source>
</evidence>
<sequence>MNTHKYFFPAVIVLCGMVLGLITLTSSPRVTLAASSVAVEEQLNPLQITALSSSYPPAIQQWEELISRHATQYGLDPNLIAALILQESGGNAQAYSTSGAVGLMQIMPRDGIAQSFMCNDHPCFQNRPSMQELYDPQFNIDYGTRYLANLISKYGDEREALYHYGPYDTGYRYADTVLAIYSTYQ</sequence>
<name>A0A124FN29_9CHLR</name>
<dbReference type="PANTHER" id="PTHR37423:SF2">
    <property type="entry name" value="MEMBRANE-BOUND LYTIC MUREIN TRANSGLYCOSYLASE C"/>
    <property type="match status" value="1"/>
</dbReference>
<dbReference type="InterPro" id="IPR023346">
    <property type="entry name" value="Lysozyme-like_dom_sf"/>
</dbReference>
<reference evidence="2 3" key="1">
    <citation type="journal article" date="2015" name="MBio">
        <title>Genome-Resolved Metagenomic Analysis Reveals Roles for Candidate Phyla and Other Microbial Community Members in Biogeochemical Transformations in Oil Reservoirs.</title>
        <authorList>
            <person name="Hu P."/>
            <person name="Tom L."/>
            <person name="Singh A."/>
            <person name="Thomas B.C."/>
            <person name="Baker B.J."/>
            <person name="Piceno Y.M."/>
            <person name="Andersen G.L."/>
            <person name="Banfield J.F."/>
        </authorList>
    </citation>
    <scope>NUCLEOTIDE SEQUENCE [LARGE SCALE GENOMIC DNA]</scope>
    <source>
        <strain evidence="2">46_16</strain>
    </source>
</reference>
<evidence type="ECO:0000259" key="1">
    <source>
        <dbReference type="Pfam" id="PF01464"/>
    </source>
</evidence>